<dbReference type="EMBL" id="LS483470">
    <property type="protein sequence ID" value="SQI33797.1"/>
    <property type="molecule type" value="Genomic_DNA"/>
</dbReference>
<reference evidence="2 3" key="1">
    <citation type="submission" date="2018-06" db="EMBL/GenBank/DDBJ databases">
        <authorList>
            <consortium name="Pathogen Informatics"/>
            <person name="Doyle S."/>
        </authorList>
    </citation>
    <scope>NUCLEOTIDE SEQUENCE [LARGE SCALE GENOMIC DNA]</scope>
    <source>
        <strain evidence="2 3">NCTC12151</strain>
    </source>
</reference>
<dbReference type="KEGG" id="lri:NCTC12151_00006"/>
<name>A0A2X4U1V5_9GAMM</name>
<feature type="region of interest" description="Disordered" evidence="1">
    <location>
        <begin position="81"/>
        <end position="119"/>
    </location>
</feature>
<keyword evidence="2" id="KW-0449">Lipoprotein</keyword>
<sequence>MVVSMKHTLLSIFASATMFSQSGCSSIMGHVAPYEGYYPGVEHNVDMLQDDKNGWVMRSLLAVDLPFTAVLDTALLPYDYYRSSSGKESSRKRVADSDKKKQASGQMRDSGYKKPAAKK</sequence>
<evidence type="ECO:0000313" key="2">
    <source>
        <dbReference type="EMBL" id="SQI33797.1"/>
    </source>
</evidence>
<proteinExistence type="predicted"/>
<dbReference type="Pfam" id="PF07119">
    <property type="entry name" value="DUF1375"/>
    <property type="match status" value="1"/>
</dbReference>
<evidence type="ECO:0000313" key="3">
    <source>
        <dbReference type="Proteomes" id="UP000249005"/>
    </source>
</evidence>
<dbReference type="Proteomes" id="UP000249005">
    <property type="component" value="Chromosome 1"/>
</dbReference>
<dbReference type="NCBIfam" id="NF008628">
    <property type="entry name" value="PRK11616.1"/>
    <property type="match status" value="1"/>
</dbReference>
<accession>A0A2X4U1V5</accession>
<evidence type="ECO:0000256" key="1">
    <source>
        <dbReference type="SAM" id="MobiDB-lite"/>
    </source>
</evidence>
<dbReference type="InterPro" id="IPR010780">
    <property type="entry name" value="DUF1375"/>
</dbReference>
<organism evidence="2 3">
    <name type="scientific">Leminorella richardii</name>
    <dbReference type="NCBI Taxonomy" id="158841"/>
    <lineage>
        <taxon>Bacteria</taxon>
        <taxon>Pseudomonadati</taxon>
        <taxon>Pseudomonadota</taxon>
        <taxon>Gammaproteobacteria</taxon>
        <taxon>Enterobacterales</taxon>
        <taxon>Budviciaceae</taxon>
        <taxon>Leminorella</taxon>
    </lineage>
</organism>
<keyword evidence="3" id="KW-1185">Reference proteome</keyword>
<protein>
    <submittedName>
        <fullName evidence="2">Predicted periplasmic lipoprotein</fullName>
    </submittedName>
</protein>
<feature type="compositionally biased region" description="Basic and acidic residues" evidence="1">
    <location>
        <begin position="88"/>
        <end position="101"/>
    </location>
</feature>
<dbReference type="AlphaFoldDB" id="A0A2X4U1V5"/>
<gene>
    <name evidence="2" type="ORF">NCTC12151_00006</name>
</gene>